<dbReference type="InterPro" id="IPR018338">
    <property type="entry name" value="Carbonic_anhydrase_a-class_CS"/>
</dbReference>
<evidence type="ECO:0000256" key="9">
    <source>
        <dbReference type="ARBA" id="ARBA00048348"/>
    </source>
</evidence>
<dbReference type="SUPFAM" id="SSF51069">
    <property type="entry name" value="Carbonic anhydrase"/>
    <property type="match status" value="1"/>
</dbReference>
<dbReference type="InterPro" id="IPR001148">
    <property type="entry name" value="CA_dom"/>
</dbReference>
<evidence type="ECO:0000256" key="3">
    <source>
        <dbReference type="ARBA" id="ARBA00010718"/>
    </source>
</evidence>
<comment type="cofactor">
    <cofactor evidence="1 10">
        <name>Zn(2+)</name>
        <dbReference type="ChEBI" id="CHEBI:29105"/>
    </cofactor>
</comment>
<reference evidence="12 13" key="1">
    <citation type="submission" date="2014-12" db="EMBL/GenBank/DDBJ databases">
        <title>Draft genome sequences of 10 type strains of Lactococcus.</title>
        <authorList>
            <person name="Sun Z."/>
            <person name="Zhong Z."/>
            <person name="Liu W."/>
            <person name="Zhang W."/>
            <person name="Zhang H."/>
        </authorList>
    </citation>
    <scope>NUCLEOTIDE SEQUENCE [LARGE SCALE GENOMIC DNA]</scope>
    <source>
        <strain evidence="12 13">DSM 20686</strain>
    </source>
</reference>
<evidence type="ECO:0000313" key="12">
    <source>
        <dbReference type="EMBL" id="PCS06102.1"/>
    </source>
</evidence>
<evidence type="ECO:0000256" key="7">
    <source>
        <dbReference type="ARBA" id="ARBA00022833"/>
    </source>
</evidence>
<keyword evidence="7 10" id="KW-0862">Zinc</keyword>
<dbReference type="InterPro" id="IPR041891">
    <property type="entry name" value="Alpha_CA_prokaryot-like"/>
</dbReference>
<sequence>MKKMLTLGLVVITMGCLAGCQTKQTGHKNADQKTSVTSKPAHEKIDYEDQKKWDFVSGKMQSPIDIKTSQVAAMTPDDGKLTLTYDQTIKKVENNGHSIQVTDGGQSMINGRHFKLTQFHFHAASEHTIDGKHYPMEAHFVNTSQDGRLAVIAVFFVEGAENNGFKEVLADVASHQNQPIQDIDQMLPENKGYYHYLGSLTTPPLTENVEWYVMKTPVEISKSQLTSFKKLYDHNNREVQPLNDRKIFAHDAS</sequence>
<keyword evidence="6 10" id="KW-0479">Metal-binding</keyword>
<dbReference type="PROSITE" id="PS00162">
    <property type="entry name" value="ALPHA_CA_1"/>
    <property type="match status" value="1"/>
</dbReference>
<evidence type="ECO:0000256" key="8">
    <source>
        <dbReference type="ARBA" id="ARBA00023239"/>
    </source>
</evidence>
<feature type="domain" description="Alpha-carbonic anhydrase" evidence="11">
    <location>
        <begin position="43"/>
        <end position="251"/>
    </location>
</feature>
<comment type="function">
    <text evidence="2 10">Reversible hydration of carbon dioxide.</text>
</comment>
<keyword evidence="8 10" id="KW-0456">Lyase</keyword>
<dbReference type="Pfam" id="PF00194">
    <property type="entry name" value="Carb_anhydrase"/>
    <property type="match status" value="1"/>
</dbReference>
<dbReference type="PANTHER" id="PTHR18952:SF265">
    <property type="entry name" value="CARBONIC ANHYDRASE"/>
    <property type="match status" value="1"/>
</dbReference>
<feature type="chain" id="PRO_5039754899" description="Carbonic anhydrase" evidence="10">
    <location>
        <begin position="19"/>
        <end position="253"/>
    </location>
</feature>
<dbReference type="PROSITE" id="PS51144">
    <property type="entry name" value="ALPHA_CA_2"/>
    <property type="match status" value="1"/>
</dbReference>
<dbReference type="SMART" id="SM01057">
    <property type="entry name" value="Carb_anhydrase"/>
    <property type="match status" value="1"/>
</dbReference>
<name>A0A2A5RXZ4_9LACT</name>
<accession>A0A2A5RXZ4</accession>
<dbReference type="InterPro" id="IPR023561">
    <property type="entry name" value="Carbonic_anhydrase_a-class"/>
</dbReference>
<dbReference type="PANTHER" id="PTHR18952">
    <property type="entry name" value="CARBONIC ANHYDRASE"/>
    <property type="match status" value="1"/>
</dbReference>
<dbReference type="GO" id="GO:0008270">
    <property type="term" value="F:zinc ion binding"/>
    <property type="evidence" value="ECO:0007669"/>
    <property type="project" value="UniProtKB-UniRule"/>
</dbReference>
<dbReference type="EC" id="4.2.1.1" evidence="4 10"/>
<feature type="signal peptide" evidence="10">
    <location>
        <begin position="1"/>
        <end position="18"/>
    </location>
</feature>
<dbReference type="PROSITE" id="PS51257">
    <property type="entry name" value="PROKAR_LIPOPROTEIN"/>
    <property type="match status" value="1"/>
</dbReference>
<evidence type="ECO:0000256" key="1">
    <source>
        <dbReference type="ARBA" id="ARBA00001947"/>
    </source>
</evidence>
<comment type="similarity">
    <text evidence="3 10">Belongs to the alpha-carbonic anhydrase family.</text>
</comment>
<dbReference type="Proteomes" id="UP000242246">
    <property type="component" value="Unassembled WGS sequence"/>
</dbReference>
<comment type="caution">
    <text evidence="12">The sequence shown here is derived from an EMBL/GenBank/DDBJ whole genome shotgun (WGS) entry which is preliminary data.</text>
</comment>
<keyword evidence="10" id="KW-0732">Signal</keyword>
<organism evidence="12 13">
    <name type="scientific">Pseudolactococcus plantarum</name>
    <dbReference type="NCBI Taxonomy" id="1365"/>
    <lineage>
        <taxon>Bacteria</taxon>
        <taxon>Bacillati</taxon>
        <taxon>Bacillota</taxon>
        <taxon>Bacilli</taxon>
        <taxon>Lactobacillales</taxon>
        <taxon>Streptococcaceae</taxon>
        <taxon>Pseudolactococcus</taxon>
    </lineage>
</organism>
<evidence type="ECO:0000256" key="2">
    <source>
        <dbReference type="ARBA" id="ARBA00002904"/>
    </source>
</evidence>
<evidence type="ECO:0000256" key="6">
    <source>
        <dbReference type="ARBA" id="ARBA00022723"/>
    </source>
</evidence>
<evidence type="ECO:0000256" key="5">
    <source>
        <dbReference type="ARBA" id="ARBA00014628"/>
    </source>
</evidence>
<gene>
    <name evidence="12" type="ORF">RU87_GL000298</name>
</gene>
<evidence type="ECO:0000259" key="11">
    <source>
        <dbReference type="PROSITE" id="PS51144"/>
    </source>
</evidence>
<dbReference type="CDD" id="cd03124">
    <property type="entry name" value="alpha_CA_prokaryotic_like"/>
    <property type="match status" value="1"/>
</dbReference>
<dbReference type="STRING" id="1348632.GCA_001591745_01383"/>
<evidence type="ECO:0000313" key="13">
    <source>
        <dbReference type="Proteomes" id="UP000242246"/>
    </source>
</evidence>
<keyword evidence="13" id="KW-1185">Reference proteome</keyword>
<protein>
    <recommendedName>
        <fullName evidence="5 10">Carbonic anhydrase</fullName>
        <ecNumber evidence="4 10">4.2.1.1</ecNumber>
    </recommendedName>
</protein>
<dbReference type="InterPro" id="IPR036398">
    <property type="entry name" value="CA_dom_sf"/>
</dbReference>
<evidence type="ECO:0000256" key="10">
    <source>
        <dbReference type="RuleBase" id="RU367011"/>
    </source>
</evidence>
<dbReference type="AlphaFoldDB" id="A0A2A5RXZ4"/>
<evidence type="ECO:0000256" key="4">
    <source>
        <dbReference type="ARBA" id="ARBA00012925"/>
    </source>
</evidence>
<proteinExistence type="inferred from homology"/>
<comment type="catalytic activity">
    <reaction evidence="9 10">
        <text>hydrogencarbonate + H(+) = CO2 + H2O</text>
        <dbReference type="Rhea" id="RHEA:10748"/>
        <dbReference type="ChEBI" id="CHEBI:15377"/>
        <dbReference type="ChEBI" id="CHEBI:15378"/>
        <dbReference type="ChEBI" id="CHEBI:16526"/>
        <dbReference type="ChEBI" id="CHEBI:17544"/>
        <dbReference type="EC" id="4.2.1.1"/>
    </reaction>
</comment>
<dbReference type="GO" id="GO:0004089">
    <property type="term" value="F:carbonate dehydratase activity"/>
    <property type="evidence" value="ECO:0007669"/>
    <property type="project" value="UniProtKB-UniRule"/>
</dbReference>
<dbReference type="Gene3D" id="3.10.200.10">
    <property type="entry name" value="Alpha carbonic anhydrase"/>
    <property type="match status" value="1"/>
</dbReference>
<dbReference type="EMBL" id="JXJX01000010">
    <property type="protein sequence ID" value="PCS06102.1"/>
    <property type="molecule type" value="Genomic_DNA"/>
</dbReference>
<dbReference type="RefSeq" id="WP_068163561.1">
    <property type="nucleotide sequence ID" value="NZ_JXJX01000010.1"/>
</dbReference>
<dbReference type="OrthoDB" id="5327615at2"/>